<reference evidence="2" key="1">
    <citation type="submission" date="2019-03" db="EMBL/GenBank/DDBJ databases">
        <title>Improved annotation for the trematode Fasciola hepatica.</title>
        <authorList>
            <person name="Choi Y.-J."/>
            <person name="Martin J."/>
            <person name="Mitreva M."/>
        </authorList>
    </citation>
    <scope>NUCLEOTIDE SEQUENCE [LARGE SCALE GENOMIC DNA]</scope>
</reference>
<accession>A0A4E0RT85</accession>
<protein>
    <submittedName>
        <fullName evidence="2">Uncharacterized protein</fullName>
    </submittedName>
</protein>
<feature type="region of interest" description="Disordered" evidence="1">
    <location>
        <begin position="641"/>
        <end position="661"/>
    </location>
</feature>
<sequence length="762" mass="88100">MNSVHKKHKSTNGYGNSAKCLVWCGTPNVALEPLLARNLIPNVYYSVNKKNRWDIEEELTNWISPYHKWTHFCDKVEAPISPWDEAETGWYTVGRVTHKRNHNVIRLEQVCTEEPDAEWFPPRKTFPKRRAYHRDHHRPTVTQPPPGKGLAGGGEKDAAFVVFPHSVKSPVEPVGHRHKVIATNRGSRGRKQGRRVKHAWQSTKLIHELRNDSEEVESEIRTDDEYEQALKTFTYKIEQDQLIDLEEQVDDWPDDGFPWFEDWPDTPTSGYETDDFQPITLEIQPTNPCTWVPQKSNKQPLEQRGILTQLEHLLCHNKTTLEYLQNAVERAQELALWKYLEFLAAPFDGENVSLRSADGTKVTTYSIPTSTTYTSTWCTQAATPWTMISDHSNAWVTDERDSWCLDRFSAVDQWTANGSSHCQPAWQVVRDIYQSRPDVRLEEIPKKTMRSKKVNIPKQLFYFPPGDVTSSNQSNHQPIREQFITTENPSTDELDDRLTFTHLLFDMDEKRQKNLLNCEPMSSSNTSLKPKDVKAKPKKEVDEALTFIRDLFHVEEIETRKPCKSESTGPNSNSTTLVLKKKWNLGVQEESLFALRFLFKEEAPTARKTVSRSTKKRYLKKKVKREHDNALKDVGALFAQERTKEKTNKSKNAESKQNFIHKADLGKPSVFSLKLNDENDDFAGVGEDQQKSDSDWIREAEILEQERDWTIPSSHYQENEKAEAMEVETNEPQEPEKQQEEEEEIEDGADGWVIVDLYSEAM</sequence>
<gene>
    <name evidence="2" type="ORF">D915_004785</name>
</gene>
<evidence type="ECO:0000313" key="2">
    <source>
        <dbReference type="EMBL" id="THD24468.1"/>
    </source>
</evidence>
<proteinExistence type="predicted"/>
<dbReference type="EMBL" id="JXXN02001583">
    <property type="protein sequence ID" value="THD24468.1"/>
    <property type="molecule type" value="Genomic_DNA"/>
</dbReference>
<feature type="compositionally biased region" description="Acidic residues" evidence="1">
    <location>
        <begin position="725"/>
        <end position="749"/>
    </location>
</feature>
<dbReference type="AlphaFoldDB" id="A0A4E0RT85"/>
<dbReference type="Proteomes" id="UP000230066">
    <property type="component" value="Unassembled WGS sequence"/>
</dbReference>
<feature type="region of interest" description="Disordered" evidence="1">
    <location>
        <begin position="703"/>
        <end position="752"/>
    </location>
</feature>
<keyword evidence="3" id="KW-1185">Reference proteome</keyword>
<feature type="region of interest" description="Disordered" evidence="1">
    <location>
        <begin position="131"/>
        <end position="154"/>
    </location>
</feature>
<evidence type="ECO:0000313" key="3">
    <source>
        <dbReference type="Proteomes" id="UP000230066"/>
    </source>
</evidence>
<comment type="caution">
    <text evidence="2">The sequence shown here is derived from an EMBL/GenBank/DDBJ whole genome shotgun (WGS) entry which is preliminary data.</text>
</comment>
<feature type="compositionally biased region" description="Basic and acidic residues" evidence="1">
    <location>
        <begin position="641"/>
        <end position="654"/>
    </location>
</feature>
<evidence type="ECO:0000256" key="1">
    <source>
        <dbReference type="SAM" id="MobiDB-lite"/>
    </source>
</evidence>
<name>A0A4E0RT85_FASHE</name>
<organism evidence="2 3">
    <name type="scientific">Fasciola hepatica</name>
    <name type="common">Liver fluke</name>
    <dbReference type="NCBI Taxonomy" id="6192"/>
    <lineage>
        <taxon>Eukaryota</taxon>
        <taxon>Metazoa</taxon>
        <taxon>Spiralia</taxon>
        <taxon>Lophotrochozoa</taxon>
        <taxon>Platyhelminthes</taxon>
        <taxon>Trematoda</taxon>
        <taxon>Digenea</taxon>
        <taxon>Plagiorchiida</taxon>
        <taxon>Echinostomata</taxon>
        <taxon>Echinostomatoidea</taxon>
        <taxon>Fasciolidae</taxon>
        <taxon>Fasciola</taxon>
    </lineage>
</organism>